<dbReference type="InterPro" id="IPR036397">
    <property type="entry name" value="RNaseH_sf"/>
</dbReference>
<evidence type="ECO:0000313" key="3">
    <source>
        <dbReference type="Proteomes" id="UP001190700"/>
    </source>
</evidence>
<dbReference type="EMBL" id="LGRX02006868">
    <property type="protein sequence ID" value="KAK3275961.1"/>
    <property type="molecule type" value="Genomic_DNA"/>
</dbReference>
<reference evidence="2" key="2">
    <citation type="submission" date="2023-06" db="EMBL/GenBank/DDBJ databases">
        <title>Long-read-based genome assembly of the green algal bacterivore Cymbomonas tetramitiformis.</title>
        <authorList>
            <person name="Gyaltshen Y."/>
            <person name="Rozenberg A."/>
            <person name="Paasch A."/>
            <person name="Burns J.A."/>
            <person name="Warring S."/>
            <person name="Larson R."/>
            <person name="Maurer-Alcala X."/>
            <person name="Dacks J."/>
            <person name="Kim E."/>
        </authorList>
    </citation>
    <scope>NUCLEOTIDE SEQUENCE</scope>
    <source>
        <strain evidence="2">PLY_AMNH</strain>
    </source>
</reference>
<dbReference type="Proteomes" id="UP001190700">
    <property type="component" value="Unassembled WGS sequence"/>
</dbReference>
<dbReference type="EMBL" id="LGRX02025410">
    <property type="protein sequence ID" value="KAK3252433.1"/>
    <property type="molecule type" value="Genomic_DNA"/>
</dbReference>
<sequence length="102" mass="11562">MLRSFVGSNSEDVDLWCANVEFAINDTRNEVTGFTPFELVLGQSHMSQFDLLMLQAATGQNSKRKVGEGTAHEQMARKFSARLDDAHTKLELAQQRQRNQFD</sequence>
<accession>A0AAE0GEH8</accession>
<proteinExistence type="predicted"/>
<evidence type="ECO:0000313" key="2">
    <source>
        <dbReference type="EMBL" id="KAK3275961.1"/>
    </source>
</evidence>
<protein>
    <submittedName>
        <fullName evidence="2">Uncharacterized protein</fullName>
    </submittedName>
</protein>
<dbReference type="GO" id="GO:0003676">
    <property type="term" value="F:nucleic acid binding"/>
    <property type="evidence" value="ECO:0007669"/>
    <property type="project" value="InterPro"/>
</dbReference>
<organism evidence="2 3">
    <name type="scientific">Cymbomonas tetramitiformis</name>
    <dbReference type="NCBI Taxonomy" id="36881"/>
    <lineage>
        <taxon>Eukaryota</taxon>
        <taxon>Viridiplantae</taxon>
        <taxon>Chlorophyta</taxon>
        <taxon>Pyramimonadophyceae</taxon>
        <taxon>Pyramimonadales</taxon>
        <taxon>Pyramimonadaceae</taxon>
        <taxon>Cymbomonas</taxon>
    </lineage>
</organism>
<gene>
    <name evidence="2" type="ORF">CYMTET_15942</name>
    <name evidence="1" type="ORF">CYMTET_38267</name>
</gene>
<name>A0AAE0GEH8_9CHLO</name>
<comment type="caution">
    <text evidence="2">The sequence shown here is derived from an EMBL/GenBank/DDBJ whole genome shotgun (WGS) entry which is preliminary data.</text>
</comment>
<reference evidence="2 3" key="1">
    <citation type="journal article" date="2015" name="Genome Biol. Evol.">
        <title>Comparative Genomics of a Bacterivorous Green Alga Reveals Evolutionary Causalities and Consequences of Phago-Mixotrophic Mode of Nutrition.</title>
        <authorList>
            <person name="Burns J.A."/>
            <person name="Paasch A."/>
            <person name="Narechania A."/>
            <person name="Kim E."/>
        </authorList>
    </citation>
    <scope>NUCLEOTIDE SEQUENCE [LARGE SCALE GENOMIC DNA]</scope>
    <source>
        <strain evidence="2">PLY_AMNH</strain>
    </source>
</reference>
<evidence type="ECO:0000313" key="1">
    <source>
        <dbReference type="EMBL" id="KAK3252433.1"/>
    </source>
</evidence>
<dbReference type="Gene3D" id="3.30.420.10">
    <property type="entry name" value="Ribonuclease H-like superfamily/Ribonuclease H"/>
    <property type="match status" value="1"/>
</dbReference>
<dbReference type="AlphaFoldDB" id="A0AAE0GEH8"/>
<keyword evidence="3" id="KW-1185">Reference proteome</keyword>